<sequence length="190" mass="22618">MHYQYYWTLLAFTTLPLSSLSRRKKNEYGSSLSDSRERYREPKIEYDEFGAAKTTKPRRRTKATTYTGPSTYCTKTNISVTDQQLLYERMSDMIVAKFPTTQPTDDIDFEEARFDDLTEHIRKNYHMKDVATNRFLAQHMYCATSDGRREFTDKFSPVQMMEYYAEQRYNHVTNRTEVPYREAYSIVGKF</sequence>
<protein>
    <submittedName>
        <fullName evidence="2">Uncharacterized protein LOC103522854</fullName>
    </submittedName>
</protein>
<evidence type="ECO:0000313" key="2">
    <source>
        <dbReference type="RefSeq" id="XP_008486167.1"/>
    </source>
</evidence>
<dbReference type="AlphaFoldDB" id="A0A1S3DR01"/>
<reference evidence="2" key="1">
    <citation type="submission" date="2025-08" db="UniProtKB">
        <authorList>
            <consortium name="RefSeq"/>
        </authorList>
    </citation>
    <scope>IDENTIFICATION</scope>
</reference>
<dbReference type="Proteomes" id="UP000079169">
    <property type="component" value="Unplaced"/>
</dbReference>
<dbReference type="PaxDb" id="121845-A0A1S3DR01"/>
<proteinExistence type="predicted"/>
<dbReference type="RefSeq" id="XP_008486167.1">
    <property type="nucleotide sequence ID" value="XM_008487945.3"/>
</dbReference>
<evidence type="ECO:0000313" key="1">
    <source>
        <dbReference type="Proteomes" id="UP000079169"/>
    </source>
</evidence>
<dbReference type="GeneID" id="103522854"/>
<dbReference type="KEGG" id="dci:103522854"/>
<name>A0A1S3DR01_DIACI</name>
<gene>
    <name evidence="2" type="primary">LOC103522854</name>
</gene>
<keyword evidence="1" id="KW-1185">Reference proteome</keyword>
<organism evidence="1 2">
    <name type="scientific">Diaphorina citri</name>
    <name type="common">Asian citrus psyllid</name>
    <dbReference type="NCBI Taxonomy" id="121845"/>
    <lineage>
        <taxon>Eukaryota</taxon>
        <taxon>Metazoa</taxon>
        <taxon>Ecdysozoa</taxon>
        <taxon>Arthropoda</taxon>
        <taxon>Hexapoda</taxon>
        <taxon>Insecta</taxon>
        <taxon>Pterygota</taxon>
        <taxon>Neoptera</taxon>
        <taxon>Paraneoptera</taxon>
        <taxon>Hemiptera</taxon>
        <taxon>Sternorrhyncha</taxon>
        <taxon>Psylloidea</taxon>
        <taxon>Psyllidae</taxon>
        <taxon>Diaphorininae</taxon>
        <taxon>Diaphorina</taxon>
    </lineage>
</organism>
<accession>A0A1S3DR01</accession>